<dbReference type="Pfam" id="PF01510">
    <property type="entry name" value="Amidase_2"/>
    <property type="match status" value="1"/>
</dbReference>
<dbReference type="SMART" id="SM00644">
    <property type="entry name" value="Ami_2"/>
    <property type="match status" value="1"/>
</dbReference>
<dbReference type="PANTHER" id="PTHR11022:SF41">
    <property type="entry name" value="PEPTIDOGLYCAN-RECOGNITION PROTEIN LC-RELATED"/>
    <property type="match status" value="1"/>
</dbReference>
<comment type="caution">
    <text evidence="7">The sequence shown here is derived from an EMBL/GenBank/DDBJ whole genome shotgun (WGS) entry which is preliminary data.</text>
</comment>
<evidence type="ECO:0000256" key="2">
    <source>
        <dbReference type="SAM" id="MobiDB-lite"/>
    </source>
</evidence>
<evidence type="ECO:0000313" key="8">
    <source>
        <dbReference type="Proteomes" id="UP000216311"/>
    </source>
</evidence>
<keyword evidence="8" id="KW-1185">Reference proteome</keyword>
<feature type="compositionally biased region" description="Low complexity" evidence="2">
    <location>
        <begin position="244"/>
        <end position="263"/>
    </location>
</feature>
<evidence type="ECO:0000256" key="4">
    <source>
        <dbReference type="SAM" id="SignalP"/>
    </source>
</evidence>
<dbReference type="RefSeq" id="WP_094364678.1">
    <property type="nucleotide sequence ID" value="NZ_NMVQ01000034.1"/>
</dbReference>
<proteinExistence type="inferred from homology"/>
<dbReference type="AlphaFoldDB" id="A0A255GUL7"/>
<keyword evidence="3" id="KW-1133">Transmembrane helix</keyword>
<dbReference type="PANTHER" id="PTHR11022">
    <property type="entry name" value="PEPTIDOGLYCAN RECOGNITION PROTEIN"/>
    <property type="match status" value="1"/>
</dbReference>
<gene>
    <name evidence="7" type="ORF">CGZ93_13580</name>
</gene>
<dbReference type="PROSITE" id="PS51318">
    <property type="entry name" value="TAT"/>
    <property type="match status" value="1"/>
</dbReference>
<feature type="signal peptide" evidence="4">
    <location>
        <begin position="1"/>
        <end position="19"/>
    </location>
</feature>
<feature type="chain" id="PRO_5039463352" description="N-acetylmuramoyl-L-alanine amidase" evidence="4">
    <location>
        <begin position="20"/>
        <end position="326"/>
    </location>
</feature>
<dbReference type="SMART" id="SM00701">
    <property type="entry name" value="PGRP"/>
    <property type="match status" value="1"/>
</dbReference>
<dbReference type="Gene3D" id="3.40.80.10">
    <property type="entry name" value="Peptidoglycan recognition protein-like"/>
    <property type="match status" value="1"/>
</dbReference>
<dbReference type="InterPro" id="IPR006619">
    <property type="entry name" value="PGRP_domain_met/bac"/>
</dbReference>
<feature type="domain" description="N-acetylmuramoyl-L-alanine amidase" evidence="5">
    <location>
        <begin position="46"/>
        <end position="212"/>
    </location>
</feature>
<dbReference type="GO" id="GO:0008745">
    <property type="term" value="F:N-acetylmuramoyl-L-alanine amidase activity"/>
    <property type="evidence" value="ECO:0007669"/>
    <property type="project" value="InterPro"/>
</dbReference>
<keyword evidence="4" id="KW-0732">Signal</keyword>
<evidence type="ECO:0000259" key="5">
    <source>
        <dbReference type="SMART" id="SM00644"/>
    </source>
</evidence>
<feature type="region of interest" description="Disordered" evidence="2">
    <location>
        <begin position="25"/>
        <end position="50"/>
    </location>
</feature>
<keyword evidence="3" id="KW-0812">Transmembrane</keyword>
<dbReference type="InterPro" id="IPR002502">
    <property type="entry name" value="Amidase_domain"/>
</dbReference>
<dbReference type="GO" id="GO:0008270">
    <property type="term" value="F:zinc ion binding"/>
    <property type="evidence" value="ECO:0007669"/>
    <property type="project" value="InterPro"/>
</dbReference>
<dbReference type="InterPro" id="IPR006311">
    <property type="entry name" value="TAT_signal"/>
</dbReference>
<protein>
    <recommendedName>
        <fullName evidence="9">N-acetylmuramoyl-L-alanine amidase</fullName>
    </recommendedName>
</protein>
<reference evidence="7 8" key="1">
    <citation type="submission" date="2017-07" db="EMBL/GenBank/DDBJ databases">
        <title>Draft whole genome sequences of clinical Proprionibacteriaceae strains.</title>
        <authorList>
            <person name="Bernier A.-M."/>
            <person name="Bernard K."/>
            <person name="Domingo M.-C."/>
        </authorList>
    </citation>
    <scope>NUCLEOTIDE SEQUENCE [LARGE SCALE GENOMIC DNA]</scope>
    <source>
        <strain evidence="7 8">NML 130396</strain>
    </source>
</reference>
<evidence type="ECO:0008006" key="9">
    <source>
        <dbReference type="Google" id="ProtNLM"/>
    </source>
</evidence>
<dbReference type="SUPFAM" id="SSF55846">
    <property type="entry name" value="N-acetylmuramoyl-L-alanine amidase-like"/>
    <property type="match status" value="1"/>
</dbReference>
<evidence type="ECO:0000256" key="3">
    <source>
        <dbReference type="SAM" id="Phobius"/>
    </source>
</evidence>
<feature type="transmembrane region" description="Helical" evidence="3">
    <location>
        <begin position="297"/>
        <end position="320"/>
    </location>
</feature>
<dbReference type="EMBL" id="NMVQ01000034">
    <property type="protein sequence ID" value="OYO19385.1"/>
    <property type="molecule type" value="Genomic_DNA"/>
</dbReference>
<comment type="similarity">
    <text evidence="1">Belongs to the N-acetylmuramoyl-L-alanine amidase 2 family.</text>
</comment>
<name>A0A255GUL7_9ACTN</name>
<sequence length="326" mass="33522">MAPLSRRALLGSSVGAALAAGLAQPARAEVAPPPIRPRSEWAGGLTPLRPMRSEQPGDVRFLLVHHSESPNTDRAGGTPQRLRGFFTFHTSVEKGWPDVAYNFFVDRFGDIWEGRAGSLAGPVMGDATGGSQGFAQLACFIGDHATQPPTEAAMASMTRLLAWLAGRYRIDLGAGPSIRFTSRGSNRWPAGRVVSTDPIAGHRDMSQTACPGDALYPLIRSRLLPEARRLLGTVPTPAPGGGTPRAATPSASATPSATAAPTPEGGWTTKPVTVRPPGPPPAAAAGPAEPESGVSPVALAAGAVAAVGVSAGAVAAGLHLRRTPRE</sequence>
<evidence type="ECO:0000256" key="1">
    <source>
        <dbReference type="ARBA" id="ARBA00007553"/>
    </source>
</evidence>
<organism evidence="7 8">
    <name type="scientific">Enemella dayhoffiae</name>
    <dbReference type="NCBI Taxonomy" id="2016507"/>
    <lineage>
        <taxon>Bacteria</taxon>
        <taxon>Bacillati</taxon>
        <taxon>Actinomycetota</taxon>
        <taxon>Actinomycetes</taxon>
        <taxon>Propionibacteriales</taxon>
        <taxon>Propionibacteriaceae</taxon>
        <taxon>Enemella</taxon>
    </lineage>
</organism>
<dbReference type="InterPro" id="IPR036505">
    <property type="entry name" value="Amidase/PGRP_sf"/>
</dbReference>
<feature type="domain" description="Peptidoglycan recognition protein family" evidence="6">
    <location>
        <begin position="33"/>
        <end position="177"/>
    </location>
</feature>
<keyword evidence="3" id="KW-0472">Membrane</keyword>
<feature type="compositionally biased region" description="Low complexity" evidence="2">
    <location>
        <begin position="283"/>
        <end position="294"/>
    </location>
</feature>
<evidence type="ECO:0000259" key="6">
    <source>
        <dbReference type="SMART" id="SM00701"/>
    </source>
</evidence>
<dbReference type="Proteomes" id="UP000216311">
    <property type="component" value="Unassembled WGS sequence"/>
</dbReference>
<dbReference type="InterPro" id="IPR015510">
    <property type="entry name" value="PGRP"/>
</dbReference>
<dbReference type="CDD" id="cd06583">
    <property type="entry name" value="PGRP"/>
    <property type="match status" value="1"/>
</dbReference>
<feature type="region of interest" description="Disordered" evidence="2">
    <location>
        <begin position="232"/>
        <end position="294"/>
    </location>
</feature>
<accession>A0A255GUL7</accession>
<dbReference type="GO" id="GO:0009253">
    <property type="term" value="P:peptidoglycan catabolic process"/>
    <property type="evidence" value="ECO:0007669"/>
    <property type="project" value="InterPro"/>
</dbReference>
<dbReference type="OrthoDB" id="9773852at2"/>
<evidence type="ECO:0000313" key="7">
    <source>
        <dbReference type="EMBL" id="OYO19385.1"/>
    </source>
</evidence>